<feature type="non-terminal residue" evidence="2">
    <location>
        <position position="90"/>
    </location>
</feature>
<accession>A0A7J6WKY4</accession>
<evidence type="ECO:0000259" key="1">
    <source>
        <dbReference type="Pfam" id="PF13456"/>
    </source>
</evidence>
<gene>
    <name evidence="2" type="ORF">FRX31_012372</name>
</gene>
<dbReference type="Pfam" id="PF13456">
    <property type="entry name" value="RVT_3"/>
    <property type="match status" value="1"/>
</dbReference>
<dbReference type="GO" id="GO:0004523">
    <property type="term" value="F:RNA-DNA hybrid ribonuclease activity"/>
    <property type="evidence" value="ECO:0007669"/>
    <property type="project" value="InterPro"/>
</dbReference>
<sequence length="90" mass="9884">NRDGAGFGGLIRNNAGNALLAYIGKSNCRSVIMQELYSIMFGMKGAATTGIQKLDVATDSLRAAHIVKNIEAPPWYARDQRDRLLIYRGQ</sequence>
<dbReference type="OrthoDB" id="1593427at2759"/>
<evidence type="ECO:0000313" key="2">
    <source>
        <dbReference type="EMBL" id="KAF5198041.1"/>
    </source>
</evidence>
<evidence type="ECO:0000313" key="3">
    <source>
        <dbReference type="Proteomes" id="UP000554482"/>
    </source>
</evidence>
<organism evidence="2 3">
    <name type="scientific">Thalictrum thalictroides</name>
    <name type="common">Rue-anemone</name>
    <name type="synonym">Anemone thalictroides</name>
    <dbReference type="NCBI Taxonomy" id="46969"/>
    <lineage>
        <taxon>Eukaryota</taxon>
        <taxon>Viridiplantae</taxon>
        <taxon>Streptophyta</taxon>
        <taxon>Embryophyta</taxon>
        <taxon>Tracheophyta</taxon>
        <taxon>Spermatophyta</taxon>
        <taxon>Magnoliopsida</taxon>
        <taxon>Ranunculales</taxon>
        <taxon>Ranunculaceae</taxon>
        <taxon>Thalictroideae</taxon>
        <taxon>Thalictrum</taxon>
    </lineage>
</organism>
<dbReference type="PANTHER" id="PTHR47723:SF19">
    <property type="entry name" value="POLYNUCLEOTIDYL TRANSFERASE, RIBONUCLEASE H-LIKE SUPERFAMILY PROTEIN"/>
    <property type="match status" value="1"/>
</dbReference>
<dbReference type="InterPro" id="IPR053151">
    <property type="entry name" value="RNase_H-like"/>
</dbReference>
<dbReference type="AlphaFoldDB" id="A0A7J6WKY4"/>
<reference evidence="2 3" key="1">
    <citation type="submission" date="2020-06" db="EMBL/GenBank/DDBJ databases">
        <title>Transcriptomic and genomic resources for Thalictrum thalictroides and T. hernandezii: Facilitating candidate gene discovery in an emerging model plant lineage.</title>
        <authorList>
            <person name="Arias T."/>
            <person name="Riano-Pachon D.M."/>
            <person name="Di Stilio V.S."/>
        </authorList>
    </citation>
    <scope>NUCLEOTIDE SEQUENCE [LARGE SCALE GENOMIC DNA]</scope>
    <source>
        <strain evidence="3">cv. WT478/WT964</strain>
        <tissue evidence="2">Leaves</tissue>
    </source>
</reference>
<dbReference type="GO" id="GO:0003676">
    <property type="term" value="F:nucleic acid binding"/>
    <property type="evidence" value="ECO:0007669"/>
    <property type="project" value="InterPro"/>
</dbReference>
<name>A0A7J6WKY4_THATH</name>
<feature type="non-terminal residue" evidence="2">
    <location>
        <position position="1"/>
    </location>
</feature>
<protein>
    <recommendedName>
        <fullName evidence="1">RNase H type-1 domain-containing protein</fullName>
    </recommendedName>
</protein>
<dbReference type="PANTHER" id="PTHR47723">
    <property type="entry name" value="OS05G0353850 PROTEIN"/>
    <property type="match status" value="1"/>
</dbReference>
<feature type="domain" description="RNase H type-1" evidence="1">
    <location>
        <begin position="3"/>
        <end position="71"/>
    </location>
</feature>
<dbReference type="InterPro" id="IPR002156">
    <property type="entry name" value="RNaseH_domain"/>
</dbReference>
<proteinExistence type="predicted"/>
<dbReference type="Proteomes" id="UP000554482">
    <property type="component" value="Unassembled WGS sequence"/>
</dbReference>
<comment type="caution">
    <text evidence="2">The sequence shown here is derived from an EMBL/GenBank/DDBJ whole genome shotgun (WGS) entry which is preliminary data.</text>
</comment>
<keyword evidence="3" id="KW-1185">Reference proteome</keyword>
<dbReference type="EMBL" id="JABWDY010013827">
    <property type="protein sequence ID" value="KAF5198041.1"/>
    <property type="molecule type" value="Genomic_DNA"/>
</dbReference>